<dbReference type="Proteomes" id="UP000435910">
    <property type="component" value="Unassembled WGS sequence"/>
</dbReference>
<dbReference type="SMR" id="A0A1Y0YQ83"/>
<keyword evidence="1" id="KW-0812">Transmembrane</keyword>
<comment type="caution">
    <text evidence="2">The sequence shown here is derived from an EMBL/GenBank/DDBJ whole genome shotgun (WGS) entry which is preliminary data.</text>
</comment>
<dbReference type="Pfam" id="PF05908">
    <property type="entry name" value="Gamma_PGA_hydro"/>
    <property type="match status" value="1"/>
</dbReference>
<dbReference type="GeneID" id="92860861"/>
<keyword evidence="1" id="KW-0472">Membrane</keyword>
<dbReference type="AlphaFoldDB" id="A0A1Y0YQ83"/>
<protein>
    <recommendedName>
        <fullName evidence="4">Poly-gamma-glutamate hydrolase family protein</fullName>
    </recommendedName>
</protein>
<sequence>MQEEWNPLMKNRCIIWLVTGICLTVIFQFPLKSVASSADKYANFAELAEHETEGEDYQIEYTDMGTELLILSPHGGGIEGGVSELVRAFSADYSTYLFEGIKPSQNWDLHITSNHFDEPQALKAVKEHSYVLAFHGYHDIVEHTLVGGTDTGGAKAIVRALLNKGFSAELVSPSHRLAGGNPENINNQCKTGQSIQLEISTPQREAFFSEFGLWTRASSKNETFQAYVSAVKEVLETRYK</sequence>
<reference evidence="2 3" key="1">
    <citation type="submission" date="2019-06" db="EMBL/GenBank/DDBJ databases">
        <title>Genome sequence analysis of &gt;100 Bacillus licheniformis strains suggests intrinsic resistance to this species.</title>
        <authorList>
            <person name="Wels M."/>
            <person name="Siezen R.J."/>
            <person name="Johansen E."/>
            <person name="Stuer-Lauridsen B."/>
            <person name="Bjerre K."/>
            <person name="Nielsen B.K.K."/>
        </authorList>
    </citation>
    <scope>NUCLEOTIDE SEQUENCE [LARGE SCALE GENOMIC DNA]</scope>
    <source>
        <strain evidence="2 3">BAC-16736</strain>
    </source>
</reference>
<evidence type="ECO:0000313" key="3">
    <source>
        <dbReference type="Proteomes" id="UP000435910"/>
    </source>
</evidence>
<evidence type="ECO:0000256" key="1">
    <source>
        <dbReference type="SAM" id="Phobius"/>
    </source>
</evidence>
<proteinExistence type="predicted"/>
<accession>A0A1Y0YQ83</accession>
<dbReference type="Gene3D" id="3.40.630.100">
    <property type="entry name" value="Poly-gamma-glutamate hydrolase, zinc-binding motif"/>
    <property type="match status" value="1"/>
</dbReference>
<evidence type="ECO:0000313" key="2">
    <source>
        <dbReference type="EMBL" id="TWL32087.1"/>
    </source>
</evidence>
<organism evidence="2 3">
    <name type="scientific">Bacillus licheniformis</name>
    <dbReference type="NCBI Taxonomy" id="1402"/>
    <lineage>
        <taxon>Bacteria</taxon>
        <taxon>Bacillati</taxon>
        <taxon>Bacillota</taxon>
        <taxon>Bacilli</taxon>
        <taxon>Bacillales</taxon>
        <taxon>Bacillaceae</taxon>
        <taxon>Bacillus</taxon>
    </lineage>
</organism>
<dbReference type="OMA" id="YIGGRDE"/>
<feature type="transmembrane region" description="Helical" evidence="1">
    <location>
        <begin position="12"/>
        <end position="31"/>
    </location>
</feature>
<keyword evidence="1" id="KW-1133">Transmembrane helix</keyword>
<dbReference type="InterPro" id="IPR038128">
    <property type="entry name" value="Gamma_PGA_hydro_sf"/>
</dbReference>
<dbReference type="EMBL" id="NILC01000009">
    <property type="protein sequence ID" value="TWL32087.1"/>
    <property type="molecule type" value="Genomic_DNA"/>
</dbReference>
<evidence type="ECO:0008006" key="4">
    <source>
        <dbReference type="Google" id="ProtNLM"/>
    </source>
</evidence>
<dbReference type="RefSeq" id="WP_003183259.1">
    <property type="nucleotide sequence ID" value="NZ_BEXU01000028.1"/>
</dbReference>
<gene>
    <name evidence="2" type="ORF">CHCC16736_2475</name>
</gene>
<name>A0A1Y0YQ83_BACLI</name>
<dbReference type="InterPro" id="IPR008585">
    <property type="entry name" value="Gamma_PGA_hydro"/>
</dbReference>